<feature type="region of interest" description="Disordered" evidence="13">
    <location>
        <begin position="272"/>
        <end position="359"/>
    </location>
</feature>
<dbReference type="InterPro" id="IPR039693">
    <property type="entry name" value="Rtr1/RPAP2"/>
</dbReference>
<dbReference type="GO" id="GO:0005737">
    <property type="term" value="C:cytoplasm"/>
    <property type="evidence" value="ECO:0007669"/>
    <property type="project" value="TreeGrafter"/>
</dbReference>
<evidence type="ECO:0000313" key="16">
    <source>
        <dbReference type="Proteomes" id="UP001233999"/>
    </source>
</evidence>
<dbReference type="EC" id="3.1.3.16" evidence="12"/>
<evidence type="ECO:0000256" key="1">
    <source>
        <dbReference type="ARBA" id="ARBA00004123"/>
    </source>
</evidence>
<keyword evidence="16" id="KW-1185">Reference proteome</keyword>
<feature type="compositionally biased region" description="Basic and acidic residues" evidence="13">
    <location>
        <begin position="319"/>
        <end position="342"/>
    </location>
</feature>
<feature type="compositionally biased region" description="Basic and acidic residues" evidence="13">
    <location>
        <begin position="290"/>
        <end position="305"/>
    </location>
</feature>
<dbReference type="Pfam" id="PF04181">
    <property type="entry name" value="RPAP2_Rtr1"/>
    <property type="match status" value="1"/>
</dbReference>
<reference evidence="15" key="1">
    <citation type="journal article" date="2023" name="IScience">
        <title>Live-bearing cockroach genome reveals convergent evolutionary mechanisms linked to viviparity in insects and beyond.</title>
        <authorList>
            <person name="Fouks B."/>
            <person name="Harrison M.C."/>
            <person name="Mikhailova A.A."/>
            <person name="Marchal E."/>
            <person name="English S."/>
            <person name="Carruthers M."/>
            <person name="Jennings E.C."/>
            <person name="Chiamaka E.L."/>
            <person name="Frigard R.A."/>
            <person name="Pippel M."/>
            <person name="Attardo G.M."/>
            <person name="Benoit J.B."/>
            <person name="Bornberg-Bauer E."/>
            <person name="Tobe S.S."/>
        </authorList>
    </citation>
    <scope>NUCLEOTIDE SEQUENCE</scope>
    <source>
        <strain evidence="15">Stay&amp;Tobe</strain>
    </source>
</reference>
<comment type="catalytic activity">
    <reaction evidence="10 12">
        <text>O-phospho-L-threonyl-[protein] + H2O = L-threonyl-[protein] + phosphate</text>
        <dbReference type="Rhea" id="RHEA:47004"/>
        <dbReference type="Rhea" id="RHEA-COMP:11060"/>
        <dbReference type="Rhea" id="RHEA-COMP:11605"/>
        <dbReference type="ChEBI" id="CHEBI:15377"/>
        <dbReference type="ChEBI" id="CHEBI:30013"/>
        <dbReference type="ChEBI" id="CHEBI:43474"/>
        <dbReference type="ChEBI" id="CHEBI:61977"/>
        <dbReference type="EC" id="3.1.3.16"/>
    </reaction>
</comment>
<keyword evidence="6 12" id="KW-0862">Zinc</keyword>
<comment type="caution">
    <text evidence="15">The sequence shown here is derived from an EMBL/GenBank/DDBJ whole genome shotgun (WGS) entry which is preliminary data.</text>
</comment>
<dbReference type="EMBL" id="JASPKZ010001619">
    <property type="protein sequence ID" value="KAJ9597283.1"/>
    <property type="molecule type" value="Genomic_DNA"/>
</dbReference>
<evidence type="ECO:0000256" key="3">
    <source>
        <dbReference type="ARBA" id="ARBA00022723"/>
    </source>
</evidence>
<evidence type="ECO:0000259" key="14">
    <source>
        <dbReference type="PROSITE" id="PS51479"/>
    </source>
</evidence>
<evidence type="ECO:0000256" key="7">
    <source>
        <dbReference type="ARBA" id="ARBA00022912"/>
    </source>
</evidence>
<comment type="catalytic activity">
    <reaction evidence="9 12">
        <text>O-phospho-L-seryl-[protein] + H2O = L-seryl-[protein] + phosphate</text>
        <dbReference type="Rhea" id="RHEA:20629"/>
        <dbReference type="Rhea" id="RHEA-COMP:9863"/>
        <dbReference type="Rhea" id="RHEA-COMP:11604"/>
        <dbReference type="ChEBI" id="CHEBI:15377"/>
        <dbReference type="ChEBI" id="CHEBI:29999"/>
        <dbReference type="ChEBI" id="CHEBI:43474"/>
        <dbReference type="ChEBI" id="CHEBI:83421"/>
        <dbReference type="EC" id="3.1.3.16"/>
    </reaction>
</comment>
<accession>A0AAD8EP19</accession>
<keyword evidence="5 12" id="KW-0378">Hydrolase</keyword>
<dbReference type="Gene3D" id="1.25.40.820">
    <property type="match status" value="1"/>
</dbReference>
<dbReference type="GO" id="GO:0008270">
    <property type="term" value="F:zinc ion binding"/>
    <property type="evidence" value="ECO:0007669"/>
    <property type="project" value="UniProtKB-KW"/>
</dbReference>
<evidence type="ECO:0000256" key="9">
    <source>
        <dbReference type="ARBA" id="ARBA00047761"/>
    </source>
</evidence>
<gene>
    <name evidence="15" type="ORF">L9F63_011854</name>
</gene>
<evidence type="ECO:0000313" key="15">
    <source>
        <dbReference type="EMBL" id="KAJ9597283.1"/>
    </source>
</evidence>
<evidence type="ECO:0000256" key="11">
    <source>
        <dbReference type="PROSITE-ProRule" id="PRU00812"/>
    </source>
</evidence>
<dbReference type="PANTHER" id="PTHR14732:SF0">
    <property type="entry name" value="RNA POLYMERASE II SUBUNIT B1 CTD PHOSPHATASE RPAP2-RELATED"/>
    <property type="match status" value="1"/>
</dbReference>
<keyword evidence="3 12" id="KW-0479">Metal-binding</keyword>
<evidence type="ECO:0000256" key="10">
    <source>
        <dbReference type="ARBA" id="ARBA00048336"/>
    </source>
</evidence>
<protein>
    <recommendedName>
        <fullName evidence="12">RNA polymerase II subunit B1 CTD phosphatase RPAP2 homolog</fullName>
        <ecNumber evidence="12">3.1.3.16</ecNumber>
    </recommendedName>
</protein>
<dbReference type="Proteomes" id="UP001233999">
    <property type="component" value="Unassembled WGS sequence"/>
</dbReference>
<keyword evidence="4 12" id="KW-0863">Zinc-finger</keyword>
<reference evidence="15" key="2">
    <citation type="submission" date="2023-05" db="EMBL/GenBank/DDBJ databases">
        <authorList>
            <person name="Fouks B."/>
        </authorList>
    </citation>
    <scope>NUCLEOTIDE SEQUENCE</scope>
    <source>
        <strain evidence="15">Stay&amp;Tobe</strain>
        <tissue evidence="15">Testes</tissue>
    </source>
</reference>
<sequence>MRSIENIRTGKTITRKLPRRVSEMSKEVLEATLRKKRECNNKALQIIQHLVENTVDDDWFLDSLKFISDSHYQDITEERAITDVCGYPLCSRKLKNIPNQQYRISTRQNKVYDITERKNFCSNQCYKASSYLKRQLLTSPLWLRDKEEIPKFVLLPVHSTGGGVGEEVDIGQSNPLKEELKQIHKPSNSNDFTSISDFMKNTLSELSSDIDKAERKNTKAKQNTRYKGENTRKQDANTIINHSVGELNEERIQIHNEIKQSYNQDLQTDEANSVDISQQKHIKQNYETSNESKLDISDSYEDKTPNEQNKNNTIVSSESHIKQENVKEATRKELSSKKDASVHKKNITMKNKQSKKQDGLTQPITSTVIHIEKCLHEWFTIESMCFLFGEDRMKEIVSDKGECIKEYYKGIQNASWDPKIQEQYMTICRRLNLMELEENKFDENTQIPTKPVPDYEAIKEEGMKMELKVRAFFQGKAAFETADINSKTSTSNDAPSAVLPIVDLHAQKCLRRKIVRDRLNRVIPDILRTFGLSCDVTKDIRNLVATFTLEAHNINFQPLEWNLIGMVFIKMLSIKDMRLRILLDNEEVIKYITMMLMVFQQDGGYLDRLMGWLTDLDNLLRKQ</sequence>
<evidence type="ECO:0000256" key="13">
    <source>
        <dbReference type="SAM" id="MobiDB-lite"/>
    </source>
</evidence>
<dbReference type="GO" id="GO:0043175">
    <property type="term" value="F:RNA polymerase core enzyme binding"/>
    <property type="evidence" value="ECO:0007669"/>
    <property type="project" value="UniProtKB-UniRule"/>
</dbReference>
<dbReference type="PANTHER" id="PTHR14732">
    <property type="entry name" value="RNA POLYMERASE II SUBUNIT B1 CTD PHOSPHATASE RPAP2-RELATED"/>
    <property type="match status" value="1"/>
</dbReference>
<feature type="compositionally biased region" description="Polar residues" evidence="13">
    <location>
        <begin position="272"/>
        <end position="289"/>
    </location>
</feature>
<organism evidence="15 16">
    <name type="scientific">Diploptera punctata</name>
    <name type="common">Pacific beetle cockroach</name>
    <dbReference type="NCBI Taxonomy" id="6984"/>
    <lineage>
        <taxon>Eukaryota</taxon>
        <taxon>Metazoa</taxon>
        <taxon>Ecdysozoa</taxon>
        <taxon>Arthropoda</taxon>
        <taxon>Hexapoda</taxon>
        <taxon>Insecta</taxon>
        <taxon>Pterygota</taxon>
        <taxon>Neoptera</taxon>
        <taxon>Polyneoptera</taxon>
        <taxon>Dictyoptera</taxon>
        <taxon>Blattodea</taxon>
        <taxon>Blaberoidea</taxon>
        <taxon>Blaberidae</taxon>
        <taxon>Diplopterinae</taxon>
        <taxon>Diploptera</taxon>
    </lineage>
</organism>
<evidence type="ECO:0000256" key="6">
    <source>
        <dbReference type="ARBA" id="ARBA00022833"/>
    </source>
</evidence>
<comment type="similarity">
    <text evidence="2 11 12">Belongs to the RPAP2 family.</text>
</comment>
<feature type="domain" description="RTR1-type" evidence="14">
    <location>
        <begin position="62"/>
        <end position="145"/>
    </location>
</feature>
<keyword evidence="7 12" id="KW-0904">Protein phosphatase</keyword>
<comment type="subcellular location">
    <subcellularLocation>
        <location evidence="1 12">Nucleus</location>
    </subcellularLocation>
</comment>
<evidence type="ECO:0000256" key="12">
    <source>
        <dbReference type="RuleBase" id="RU367080"/>
    </source>
</evidence>
<dbReference type="GO" id="GO:0008420">
    <property type="term" value="F:RNA polymerase II CTD heptapeptide repeat phosphatase activity"/>
    <property type="evidence" value="ECO:0007669"/>
    <property type="project" value="UniProtKB-UniRule"/>
</dbReference>
<dbReference type="InterPro" id="IPR007308">
    <property type="entry name" value="Rtr1/RPAP2_dom"/>
</dbReference>
<proteinExistence type="inferred from homology"/>
<dbReference type="GO" id="GO:0005634">
    <property type="term" value="C:nucleus"/>
    <property type="evidence" value="ECO:0007669"/>
    <property type="project" value="UniProtKB-SubCell"/>
</dbReference>
<feature type="region of interest" description="Disordered" evidence="13">
    <location>
        <begin position="211"/>
        <end position="233"/>
    </location>
</feature>
<dbReference type="AlphaFoldDB" id="A0AAD8EP19"/>
<name>A0AAD8EP19_DIPPU</name>
<dbReference type="PROSITE" id="PS51479">
    <property type="entry name" value="ZF_RTR1"/>
    <property type="match status" value="1"/>
</dbReference>
<evidence type="ECO:0000256" key="2">
    <source>
        <dbReference type="ARBA" id="ARBA00005676"/>
    </source>
</evidence>
<feature type="compositionally biased region" description="Polar residues" evidence="13">
    <location>
        <begin position="306"/>
        <end position="318"/>
    </location>
</feature>
<evidence type="ECO:0000256" key="4">
    <source>
        <dbReference type="ARBA" id="ARBA00022771"/>
    </source>
</evidence>
<keyword evidence="8 12" id="KW-0539">Nucleus</keyword>
<comment type="function">
    <text evidence="12">Putative RNA polymerase II subunit B1 C-terminal domain (CTD) phosphatase involved in RNA polymerase II transcription regulation.</text>
</comment>
<dbReference type="InterPro" id="IPR038534">
    <property type="entry name" value="Rtr1/RPAP2_sf"/>
</dbReference>
<evidence type="ECO:0000256" key="5">
    <source>
        <dbReference type="ARBA" id="ARBA00022801"/>
    </source>
</evidence>
<evidence type="ECO:0000256" key="8">
    <source>
        <dbReference type="ARBA" id="ARBA00023242"/>
    </source>
</evidence>